<dbReference type="SUPFAM" id="SSF52058">
    <property type="entry name" value="L domain-like"/>
    <property type="match status" value="1"/>
</dbReference>
<dbReference type="OrthoDB" id="1296053at2759"/>
<feature type="domain" description="NB-ARC" evidence="8">
    <location>
        <begin position="156"/>
        <end position="330"/>
    </location>
</feature>
<dbReference type="InterPro" id="IPR032675">
    <property type="entry name" value="LRR_dom_sf"/>
</dbReference>
<dbReference type="SUPFAM" id="SSF52540">
    <property type="entry name" value="P-loop containing nucleoside triphosphate hydrolases"/>
    <property type="match status" value="1"/>
</dbReference>
<evidence type="ECO:0000256" key="2">
    <source>
        <dbReference type="ARBA" id="ARBA00022614"/>
    </source>
</evidence>
<evidence type="ECO:0000256" key="4">
    <source>
        <dbReference type="ARBA" id="ARBA00022741"/>
    </source>
</evidence>
<reference evidence="11" key="2">
    <citation type="submission" date="2025-08" db="UniProtKB">
        <authorList>
            <consortium name="RefSeq"/>
        </authorList>
    </citation>
    <scope>IDENTIFICATION</scope>
    <source>
        <tissue evidence="11">Leaf</tissue>
    </source>
</reference>
<dbReference type="PRINTS" id="PR00364">
    <property type="entry name" value="DISEASERSIST"/>
</dbReference>
<gene>
    <name evidence="11" type="primary">LOC104226730</name>
</gene>
<evidence type="ECO:0000259" key="8">
    <source>
        <dbReference type="Pfam" id="PF00931"/>
    </source>
</evidence>
<reference evidence="10" key="1">
    <citation type="journal article" date="2013" name="Genome Biol.">
        <title>Reference genomes and transcriptomes of Nicotiana sylvestris and Nicotiana tomentosiformis.</title>
        <authorList>
            <person name="Sierro N."/>
            <person name="Battey J.N."/>
            <person name="Ouadi S."/>
            <person name="Bovet L."/>
            <person name="Goepfert S."/>
            <person name="Bakaher N."/>
            <person name="Peitsch M.C."/>
            <person name="Ivanov N.V."/>
        </authorList>
    </citation>
    <scope>NUCLEOTIDE SEQUENCE [LARGE SCALE GENOMIC DNA]</scope>
</reference>
<keyword evidence="4" id="KW-0547">Nucleotide-binding</keyword>
<evidence type="ECO:0000313" key="11">
    <source>
        <dbReference type="RefSeq" id="XP_009777083.1"/>
    </source>
</evidence>
<dbReference type="Gene3D" id="3.40.50.300">
    <property type="entry name" value="P-loop containing nucleotide triphosphate hydrolases"/>
    <property type="match status" value="1"/>
</dbReference>
<dbReference type="Gene3D" id="1.10.8.430">
    <property type="entry name" value="Helical domain of apoptotic protease-activating factors"/>
    <property type="match status" value="1"/>
</dbReference>
<dbReference type="InterPro" id="IPR042197">
    <property type="entry name" value="Apaf_helical"/>
</dbReference>
<dbReference type="PANTHER" id="PTHR15140:SF51">
    <property type="entry name" value="LATE BLIGHT RESISTANCE PROTEIN HOMOLOG R1A-3 ISOFORM X1"/>
    <property type="match status" value="1"/>
</dbReference>
<evidence type="ECO:0000256" key="1">
    <source>
        <dbReference type="ARBA" id="ARBA00008894"/>
    </source>
</evidence>
<dbReference type="GO" id="GO:0051607">
    <property type="term" value="P:defense response to virus"/>
    <property type="evidence" value="ECO:0007669"/>
    <property type="project" value="UniProtKB-ARBA"/>
</dbReference>
<keyword evidence="10" id="KW-1185">Reference proteome</keyword>
<dbReference type="Gene3D" id="3.80.10.10">
    <property type="entry name" value="Ribonuclease Inhibitor"/>
    <property type="match status" value="1"/>
</dbReference>
<organism evidence="10 11">
    <name type="scientific">Nicotiana sylvestris</name>
    <name type="common">Wood tobacco</name>
    <name type="synonym">South American tobacco</name>
    <dbReference type="NCBI Taxonomy" id="4096"/>
    <lineage>
        <taxon>Eukaryota</taxon>
        <taxon>Viridiplantae</taxon>
        <taxon>Streptophyta</taxon>
        <taxon>Embryophyta</taxon>
        <taxon>Tracheophyta</taxon>
        <taxon>Spermatophyta</taxon>
        <taxon>Magnoliopsida</taxon>
        <taxon>eudicotyledons</taxon>
        <taxon>Gunneridae</taxon>
        <taxon>Pentapetalae</taxon>
        <taxon>asterids</taxon>
        <taxon>lamiids</taxon>
        <taxon>Solanales</taxon>
        <taxon>Solanaceae</taxon>
        <taxon>Nicotianoideae</taxon>
        <taxon>Nicotianeae</taxon>
        <taxon>Nicotiana</taxon>
    </lineage>
</organism>
<dbReference type="InterPro" id="IPR002182">
    <property type="entry name" value="NB-ARC"/>
</dbReference>
<keyword evidence="2" id="KW-0433">Leucine-rich repeat</keyword>
<dbReference type="CDD" id="cd14798">
    <property type="entry name" value="RX-CC_like"/>
    <property type="match status" value="1"/>
</dbReference>
<keyword evidence="3" id="KW-0677">Repeat</keyword>
<evidence type="ECO:0000256" key="6">
    <source>
        <dbReference type="ARBA" id="ARBA00022840"/>
    </source>
</evidence>
<dbReference type="PANTHER" id="PTHR15140">
    <property type="entry name" value="TUBULIN-SPECIFIC CHAPERONE E"/>
    <property type="match status" value="1"/>
</dbReference>
<dbReference type="InterPro" id="IPR058922">
    <property type="entry name" value="WHD_DRP"/>
</dbReference>
<dbReference type="Proteomes" id="UP000189701">
    <property type="component" value="Unplaced"/>
</dbReference>
<dbReference type="AlphaFoldDB" id="A0A1U7WEJ9"/>
<dbReference type="Pfam" id="PF23559">
    <property type="entry name" value="WHD_DRP"/>
    <property type="match status" value="1"/>
</dbReference>
<keyword evidence="7" id="KW-0175">Coiled coil</keyword>
<dbReference type="RefSeq" id="XP_009777083.1">
    <property type="nucleotide sequence ID" value="XM_009778781.1"/>
</dbReference>
<dbReference type="FunFam" id="1.10.10.10:FF:000322">
    <property type="entry name" value="Probable disease resistance protein At1g63360"/>
    <property type="match status" value="1"/>
</dbReference>
<evidence type="ECO:0000259" key="9">
    <source>
        <dbReference type="Pfam" id="PF23559"/>
    </source>
</evidence>
<dbReference type="GO" id="GO:0005524">
    <property type="term" value="F:ATP binding"/>
    <property type="evidence" value="ECO:0007669"/>
    <property type="project" value="UniProtKB-KW"/>
</dbReference>
<dbReference type="eggNOG" id="KOG4658">
    <property type="taxonomic scope" value="Eukaryota"/>
</dbReference>
<comment type="similarity">
    <text evidence="1">Belongs to the disease resistance NB-LRR family.</text>
</comment>
<protein>
    <submittedName>
        <fullName evidence="11">Late blight resistance protein homolog R1A-3 isoform X1</fullName>
    </submittedName>
</protein>
<keyword evidence="6" id="KW-0067">ATP-binding</keyword>
<evidence type="ECO:0000313" key="10">
    <source>
        <dbReference type="Proteomes" id="UP000189701"/>
    </source>
</evidence>
<dbReference type="GeneID" id="104226730"/>
<dbReference type="Gene3D" id="1.20.5.4130">
    <property type="match status" value="1"/>
</dbReference>
<accession>A0A1U7WEJ9</accession>
<feature type="domain" description="Disease resistance protein winged helix" evidence="9">
    <location>
        <begin position="413"/>
        <end position="482"/>
    </location>
</feature>
<name>A0A1U7WEJ9_NICSY</name>
<evidence type="ECO:0000256" key="5">
    <source>
        <dbReference type="ARBA" id="ARBA00022821"/>
    </source>
</evidence>
<proteinExistence type="inferred from homology"/>
<dbReference type="STRING" id="4096.A0A1U7WEJ9"/>
<keyword evidence="5" id="KW-0611">Plant defense</keyword>
<evidence type="ECO:0000256" key="7">
    <source>
        <dbReference type="SAM" id="Coils"/>
    </source>
</evidence>
<dbReference type="InterPro" id="IPR038005">
    <property type="entry name" value="RX-like_CC"/>
</dbReference>
<dbReference type="FunFam" id="3.40.50.300:FF:001091">
    <property type="entry name" value="Probable disease resistance protein At1g61300"/>
    <property type="match status" value="1"/>
</dbReference>
<dbReference type="GO" id="GO:0043531">
    <property type="term" value="F:ADP binding"/>
    <property type="evidence" value="ECO:0007669"/>
    <property type="project" value="InterPro"/>
</dbReference>
<sequence>MAYSALSSLMHTLQQLLQPNQRLVCGSCIPQQHVESTYQSLCALQVFLDEATEEAKDIETLKRLEKRLRDVVYKVEYRVDSRLRNVIVADCGDDRERACKAFNEELQEVEKEVDSLKKEVMQIEFNKRGSKSAELATTSSSSRRYASEQNTVVGMEDDFNAILDRLTAQTHELTVIPVVGMGGIGKTTLARKAYDDSSIRYRFDIHSWVTVSENYNERQVLLDVIISISRDRTDESYETMSINQLAEIVYKGLKGRRFLIIIDDLWSTEVWDQMQRLFPNDNNKSRILLTTRLNYVADYASPDFPPHSMSFLSLDNSWNLFTEMLFKKDLCPPQLQKIGKHIIQQCRGLPLSIVVIAGLLGKMDLTHDNWKKIEENLNSFFGTVSEQCQAILSLSYSYLPQYLKACFLYVGGFPEDMEINVSKLIRLWISEQFIKARSYKRLEVVAEEYLQDLIDRSLILAGKRRANGRMRTCKIHDLLRQLCIIEAHNENVVHAMNANVPMFSEAINDQRRVIVPFDIKEKHVYPTRHSSVITSMTRTFIFTKYSDLDFAELFCSIVSQFKLLKVLDVYNVRCDFSSVIPKLIHLRYVAANIDEAPSLAKLWNLQTIILRNFASKDLHLPQEIWTMSEIRHLDIRWSIHMPNPLAAESHNSIEEQPLFLNNLQTLVLPSSPYLAEILRRTPYLNKLTILDESRHPEYPAILDPISLLQELETLTIEADLGSDLMILSRDIFPPNLKQLKLSYTTLQWEDMVVLANLPNLEVLKAYSAFEGTNWKLNEDVVFQKLKYLRLQYGGLERWEATNDSFPMLEQLLLYGFRKLEEIPQSIGDIMILKLIQIERCSAAAVTSAKKIQEEQQSLGNYELQVRII</sequence>
<dbReference type="InterPro" id="IPR036388">
    <property type="entry name" value="WH-like_DNA-bd_sf"/>
</dbReference>
<dbReference type="KEGG" id="nsy:104226730"/>
<evidence type="ECO:0000256" key="3">
    <source>
        <dbReference type="ARBA" id="ARBA00022737"/>
    </source>
</evidence>
<dbReference type="Pfam" id="PF00931">
    <property type="entry name" value="NB-ARC"/>
    <property type="match status" value="1"/>
</dbReference>
<dbReference type="Gene3D" id="1.10.10.10">
    <property type="entry name" value="Winged helix-like DNA-binding domain superfamily/Winged helix DNA-binding domain"/>
    <property type="match status" value="1"/>
</dbReference>
<feature type="coiled-coil region" evidence="7">
    <location>
        <begin position="92"/>
        <end position="126"/>
    </location>
</feature>
<dbReference type="InterPro" id="IPR027417">
    <property type="entry name" value="P-loop_NTPase"/>
</dbReference>